<evidence type="ECO:0000313" key="2">
    <source>
        <dbReference type="EMBL" id="MFD2513848.1"/>
    </source>
</evidence>
<keyword evidence="3" id="KW-1185">Reference proteome</keyword>
<feature type="domain" description="IPT/TIG" evidence="1">
    <location>
        <begin position="137"/>
        <end position="220"/>
    </location>
</feature>
<comment type="caution">
    <text evidence="2">The sequence shown here is derived from an EMBL/GenBank/DDBJ whole genome shotgun (WGS) entry which is preliminary data.</text>
</comment>
<dbReference type="InterPro" id="IPR014756">
    <property type="entry name" value="Ig_E-set"/>
</dbReference>
<reference evidence="3" key="1">
    <citation type="journal article" date="2019" name="Int. J. Syst. Evol. Microbiol.">
        <title>The Global Catalogue of Microorganisms (GCM) 10K type strain sequencing project: providing services to taxonomists for standard genome sequencing and annotation.</title>
        <authorList>
            <consortium name="The Broad Institute Genomics Platform"/>
            <consortium name="The Broad Institute Genome Sequencing Center for Infectious Disease"/>
            <person name="Wu L."/>
            <person name="Ma J."/>
        </authorList>
    </citation>
    <scope>NUCLEOTIDE SEQUENCE [LARGE SCALE GENOMIC DNA]</scope>
    <source>
        <strain evidence="3">KCTC 42498</strain>
    </source>
</reference>
<evidence type="ECO:0000313" key="3">
    <source>
        <dbReference type="Proteomes" id="UP001597544"/>
    </source>
</evidence>
<proteinExistence type="predicted"/>
<dbReference type="Gene3D" id="2.60.40.10">
    <property type="entry name" value="Immunoglobulins"/>
    <property type="match status" value="1"/>
</dbReference>
<dbReference type="Pfam" id="PF01833">
    <property type="entry name" value="TIG"/>
    <property type="match status" value="1"/>
</dbReference>
<dbReference type="EMBL" id="JBHULU010000012">
    <property type="protein sequence ID" value="MFD2513848.1"/>
    <property type="molecule type" value="Genomic_DNA"/>
</dbReference>
<dbReference type="SMART" id="SM00429">
    <property type="entry name" value="IPT"/>
    <property type="match status" value="1"/>
</dbReference>
<organism evidence="2 3">
    <name type="scientific">Pontibacter locisalis</name>
    <dbReference type="NCBI Taxonomy" id="1719035"/>
    <lineage>
        <taxon>Bacteria</taxon>
        <taxon>Pseudomonadati</taxon>
        <taxon>Bacteroidota</taxon>
        <taxon>Cytophagia</taxon>
        <taxon>Cytophagales</taxon>
        <taxon>Hymenobacteraceae</taxon>
        <taxon>Pontibacter</taxon>
    </lineage>
</organism>
<sequence length="221" mass="24216">MNRTLFTRVILFLLLPLFLTFCQTKEKISPREYPRVYTEAVTDINNSGATFTGTIKTLGTAPITDHGFVWSDKPYVFVDYSSRASLGAKQASGDTFNTTATFAMQAGKTHYVRAYVRSGEYVVYGPLVSFISNGSLPPVLNSFSPATARINEYVTITGQNFTQDLTRLKVLFGSTAATVISATPDTLVCMVPYNLQTTQVKITVQVVDKSVASASDFTLIK</sequence>
<accession>A0ABW5IKK6</accession>
<dbReference type="InterPro" id="IPR002909">
    <property type="entry name" value="IPT_dom"/>
</dbReference>
<dbReference type="SUPFAM" id="SSF81296">
    <property type="entry name" value="E set domains"/>
    <property type="match status" value="1"/>
</dbReference>
<name>A0ABW5IKK6_9BACT</name>
<gene>
    <name evidence="2" type="ORF">ACFSRY_08225</name>
</gene>
<evidence type="ECO:0000259" key="1">
    <source>
        <dbReference type="SMART" id="SM00429"/>
    </source>
</evidence>
<dbReference type="RefSeq" id="WP_377505232.1">
    <property type="nucleotide sequence ID" value="NZ_JBHULU010000012.1"/>
</dbReference>
<dbReference type="InterPro" id="IPR013783">
    <property type="entry name" value="Ig-like_fold"/>
</dbReference>
<dbReference type="Proteomes" id="UP001597544">
    <property type="component" value="Unassembled WGS sequence"/>
</dbReference>
<protein>
    <submittedName>
        <fullName evidence="2">IPT/TIG domain-containing protein</fullName>
    </submittedName>
</protein>
<dbReference type="CDD" id="cd00603">
    <property type="entry name" value="IPT_PCSR"/>
    <property type="match status" value="1"/>
</dbReference>